<protein>
    <recommendedName>
        <fullName evidence="4">AB hydrolase-1 domain-containing protein</fullName>
    </recommendedName>
</protein>
<dbReference type="SUPFAM" id="SSF53474">
    <property type="entry name" value="alpha/beta-Hydrolases"/>
    <property type="match status" value="1"/>
</dbReference>
<dbReference type="AlphaFoldDB" id="A0A9N9KWH3"/>
<dbReference type="OrthoDB" id="294702at2759"/>
<comment type="caution">
    <text evidence="2">The sequence shown here is derived from an EMBL/GenBank/DDBJ whole genome shotgun (WGS) entry which is preliminary data.</text>
</comment>
<feature type="compositionally biased region" description="Low complexity" evidence="1">
    <location>
        <begin position="208"/>
        <end position="219"/>
    </location>
</feature>
<dbReference type="EMBL" id="CAJVRL010000047">
    <property type="protein sequence ID" value="CAG8952767.1"/>
    <property type="molecule type" value="Genomic_DNA"/>
</dbReference>
<dbReference type="Gene3D" id="3.40.50.1820">
    <property type="entry name" value="alpha/beta hydrolase"/>
    <property type="match status" value="1"/>
</dbReference>
<reference evidence="2" key="1">
    <citation type="submission" date="2021-07" db="EMBL/GenBank/DDBJ databases">
        <authorList>
            <person name="Durling M."/>
        </authorList>
    </citation>
    <scope>NUCLEOTIDE SEQUENCE</scope>
</reference>
<sequence>MSNKDFAIEYVCQKRMHQSFTIPGTENRNPLKVTYATAGLENDDAPTIVFISGMYGMRWIALLQHHIALKVGVRLVCVDRPSFGGSTPVPISERISTWLQTIPHLLSHLKCSHVIPIAASAGTVFLLNTIYHMPSILPPKSPYSAILAPWVHPKNSNAAMMSFVASNWMPKALVEKHWDNVSGFVATKLLPSFAASGGLMEGIAAAAAGSNSSGSPGTSKTKKQKQDHDDEAKSMELYGMTCTQKKEVENLGMKYMFAENTSGANDEALLCLRKGKETDVGWGVCEDYVAFVPKLAEKWKKSLGDGESAKLKLRLQVYYAASDAMSGEGGRKFFEDCWREDKCGDAIEFLGSTVPDTSHDSIGFAENGVLEKVFREAKKALETV</sequence>
<feature type="compositionally biased region" description="Basic and acidic residues" evidence="1">
    <location>
        <begin position="224"/>
        <end position="233"/>
    </location>
</feature>
<name>A0A9N9KWH3_9HELO</name>
<gene>
    <name evidence="2" type="ORF">HYFRA_00009011</name>
</gene>
<evidence type="ECO:0000256" key="1">
    <source>
        <dbReference type="SAM" id="MobiDB-lite"/>
    </source>
</evidence>
<dbReference type="InterPro" id="IPR029058">
    <property type="entry name" value="AB_hydrolase_fold"/>
</dbReference>
<accession>A0A9N9KWH3</accession>
<proteinExistence type="predicted"/>
<evidence type="ECO:0000313" key="2">
    <source>
        <dbReference type="EMBL" id="CAG8952767.1"/>
    </source>
</evidence>
<feature type="region of interest" description="Disordered" evidence="1">
    <location>
        <begin position="208"/>
        <end position="233"/>
    </location>
</feature>
<keyword evidence="3" id="KW-1185">Reference proteome</keyword>
<evidence type="ECO:0000313" key="3">
    <source>
        <dbReference type="Proteomes" id="UP000696280"/>
    </source>
</evidence>
<organism evidence="2 3">
    <name type="scientific">Hymenoscyphus fraxineus</name>
    <dbReference type="NCBI Taxonomy" id="746836"/>
    <lineage>
        <taxon>Eukaryota</taxon>
        <taxon>Fungi</taxon>
        <taxon>Dikarya</taxon>
        <taxon>Ascomycota</taxon>
        <taxon>Pezizomycotina</taxon>
        <taxon>Leotiomycetes</taxon>
        <taxon>Helotiales</taxon>
        <taxon>Helotiaceae</taxon>
        <taxon>Hymenoscyphus</taxon>
    </lineage>
</organism>
<dbReference type="Proteomes" id="UP000696280">
    <property type="component" value="Unassembled WGS sequence"/>
</dbReference>
<evidence type="ECO:0008006" key="4">
    <source>
        <dbReference type="Google" id="ProtNLM"/>
    </source>
</evidence>